<dbReference type="EMBL" id="FONN01000036">
    <property type="protein sequence ID" value="SFF41889.1"/>
    <property type="molecule type" value="Genomic_DNA"/>
</dbReference>
<gene>
    <name evidence="2" type="ORF">SAMN04487969_13651</name>
</gene>
<proteinExistence type="predicted"/>
<evidence type="ECO:0000256" key="1">
    <source>
        <dbReference type="SAM" id="Phobius"/>
    </source>
</evidence>
<keyword evidence="1" id="KW-1133">Transmembrane helix</keyword>
<name>A0A1I2IHS5_9BACL</name>
<feature type="transmembrane region" description="Helical" evidence="1">
    <location>
        <begin position="62"/>
        <end position="80"/>
    </location>
</feature>
<keyword evidence="1" id="KW-0812">Transmembrane</keyword>
<feature type="transmembrane region" description="Helical" evidence="1">
    <location>
        <begin position="108"/>
        <end position="129"/>
    </location>
</feature>
<dbReference type="Proteomes" id="UP000183410">
    <property type="component" value="Unassembled WGS sequence"/>
</dbReference>
<sequence>MAATIASLTLADHLRAVTGREIYLFLDWDVFLAWVPLGLSLIIELAAFYLKKMQTAVKMLILLPLGLVWLLFYPNAAYLITDMLHPFMRVQADGGGHFVQTMEFWQHLFIFLTAASVGVLLSVVSLYSLHQLVRQAFGIVTGWLFAVVILLLSSFGIYIGRFVRWNTWDVWARPHVVFGQLYEIVTNAKAELLLIPFTLSIFAFTLFFYVVFYAFTWMRR</sequence>
<keyword evidence="1" id="KW-0472">Membrane</keyword>
<protein>
    <submittedName>
        <fullName evidence="2">Uncharacterized membrane protein</fullName>
    </submittedName>
</protein>
<feature type="transmembrane region" description="Helical" evidence="1">
    <location>
        <begin position="192"/>
        <end position="215"/>
    </location>
</feature>
<feature type="transmembrane region" description="Helical" evidence="1">
    <location>
        <begin position="32"/>
        <end position="50"/>
    </location>
</feature>
<dbReference type="InterPro" id="IPR009793">
    <property type="entry name" value="DUF1361"/>
</dbReference>
<evidence type="ECO:0000313" key="3">
    <source>
        <dbReference type="Proteomes" id="UP000183410"/>
    </source>
</evidence>
<keyword evidence="3" id="KW-1185">Reference proteome</keyword>
<feature type="transmembrane region" description="Helical" evidence="1">
    <location>
        <begin position="136"/>
        <end position="159"/>
    </location>
</feature>
<dbReference type="Pfam" id="PF07099">
    <property type="entry name" value="DUF1361"/>
    <property type="match status" value="1"/>
</dbReference>
<organism evidence="2 3">
    <name type="scientific">Paenibacillus algorifonticola</name>
    <dbReference type="NCBI Taxonomy" id="684063"/>
    <lineage>
        <taxon>Bacteria</taxon>
        <taxon>Bacillati</taxon>
        <taxon>Bacillota</taxon>
        <taxon>Bacilli</taxon>
        <taxon>Bacillales</taxon>
        <taxon>Paenibacillaceae</taxon>
        <taxon>Paenibacillus</taxon>
    </lineage>
</organism>
<evidence type="ECO:0000313" key="2">
    <source>
        <dbReference type="EMBL" id="SFF41889.1"/>
    </source>
</evidence>
<dbReference type="AlphaFoldDB" id="A0A1I2IHS5"/>
<reference evidence="3" key="1">
    <citation type="submission" date="2016-10" db="EMBL/GenBank/DDBJ databases">
        <authorList>
            <person name="Varghese N."/>
            <person name="Submissions S."/>
        </authorList>
    </citation>
    <scope>NUCLEOTIDE SEQUENCE [LARGE SCALE GENOMIC DNA]</scope>
    <source>
        <strain evidence="3">CGMCC 1.10223</strain>
    </source>
</reference>
<accession>A0A1I2IHS5</accession>